<dbReference type="EMBL" id="JBEGDP010000016">
    <property type="protein sequence ID" value="MEQ7848415.1"/>
    <property type="molecule type" value="Genomic_DNA"/>
</dbReference>
<organism evidence="2 3">
    <name type="scientific">Nocardioides kribbensis</name>
    <dbReference type="NCBI Taxonomy" id="305517"/>
    <lineage>
        <taxon>Bacteria</taxon>
        <taxon>Bacillati</taxon>
        <taxon>Actinomycetota</taxon>
        <taxon>Actinomycetes</taxon>
        <taxon>Propionibacteriales</taxon>
        <taxon>Nocardioidaceae</taxon>
        <taxon>Nocardioides</taxon>
    </lineage>
</organism>
<keyword evidence="2" id="KW-0808">Transferase</keyword>
<reference evidence="2 3" key="1">
    <citation type="submission" date="2024-02" db="EMBL/GenBank/DDBJ databases">
        <title>Full genome sequence of Nocardioides kribbensis.</title>
        <authorList>
            <person name="Poletto B.L."/>
            <person name="Silva G."/>
            <person name="Galante D."/>
            <person name="Campos K.R."/>
            <person name="Santos M.B.N."/>
            <person name="Sacchi C.T."/>
        </authorList>
    </citation>
    <scope>NUCLEOTIDE SEQUENCE [LARGE SCALE GENOMIC DNA]</scope>
    <source>
        <strain evidence="2 3">O4R</strain>
    </source>
</reference>
<evidence type="ECO:0000313" key="2">
    <source>
        <dbReference type="EMBL" id="MEQ7848415.1"/>
    </source>
</evidence>
<evidence type="ECO:0000313" key="3">
    <source>
        <dbReference type="Proteomes" id="UP001482520"/>
    </source>
</evidence>
<dbReference type="RefSeq" id="WP_349805033.1">
    <property type="nucleotide sequence ID" value="NZ_JBEGDP010000016.1"/>
</dbReference>
<name>A0ABV1P0X9_9ACTN</name>
<keyword evidence="2" id="KW-0012">Acyltransferase</keyword>
<evidence type="ECO:0000259" key="1">
    <source>
        <dbReference type="PROSITE" id="PS51186"/>
    </source>
</evidence>
<dbReference type="Pfam" id="PF00583">
    <property type="entry name" value="Acetyltransf_1"/>
    <property type="match status" value="1"/>
</dbReference>
<dbReference type="GO" id="GO:0016746">
    <property type="term" value="F:acyltransferase activity"/>
    <property type="evidence" value="ECO:0007669"/>
    <property type="project" value="UniProtKB-KW"/>
</dbReference>
<dbReference type="Gene3D" id="3.40.630.30">
    <property type="match status" value="1"/>
</dbReference>
<dbReference type="Proteomes" id="UP001482520">
    <property type="component" value="Unassembled WGS sequence"/>
</dbReference>
<dbReference type="PROSITE" id="PS51186">
    <property type="entry name" value="GNAT"/>
    <property type="match status" value="1"/>
</dbReference>
<gene>
    <name evidence="2" type="ORF">V6R90_14115</name>
</gene>
<dbReference type="InterPro" id="IPR000182">
    <property type="entry name" value="GNAT_dom"/>
</dbReference>
<accession>A0ABV1P0X9</accession>
<dbReference type="SUPFAM" id="SSF55729">
    <property type="entry name" value="Acyl-CoA N-acyltransferases (Nat)"/>
    <property type="match status" value="1"/>
</dbReference>
<sequence length="176" mass="19280">MSTSSPRPAPAVRLREATPDDAEALTHLHLDVWDDAYTGLVEQRVLDERRADVPARVERWRGILAGPREEPLWLAVEAGPGGGEELVGFASAGPARDGDVDTATELWSLYVRARLWGTGVGYALLQAAIGDRAAYLWVLAGNDRAIGFYERQGFRLDGTVDELDDGRHLRMLRAGT</sequence>
<proteinExistence type="predicted"/>
<dbReference type="CDD" id="cd04301">
    <property type="entry name" value="NAT_SF"/>
    <property type="match status" value="1"/>
</dbReference>
<protein>
    <submittedName>
        <fullName evidence="2">GNAT family N-acetyltransferase</fullName>
        <ecNumber evidence="2">2.3.1.-</ecNumber>
    </submittedName>
</protein>
<feature type="domain" description="N-acetyltransferase" evidence="1">
    <location>
        <begin position="12"/>
        <end position="176"/>
    </location>
</feature>
<dbReference type="EC" id="2.3.1.-" evidence="2"/>
<comment type="caution">
    <text evidence="2">The sequence shown here is derived from an EMBL/GenBank/DDBJ whole genome shotgun (WGS) entry which is preliminary data.</text>
</comment>
<dbReference type="InterPro" id="IPR016181">
    <property type="entry name" value="Acyl_CoA_acyltransferase"/>
</dbReference>
<keyword evidence="3" id="KW-1185">Reference proteome</keyword>